<evidence type="ECO:0000313" key="4">
    <source>
        <dbReference type="EMBL" id="SHK55546.1"/>
    </source>
</evidence>
<evidence type="ECO:0000256" key="1">
    <source>
        <dbReference type="ARBA" id="ARBA00022801"/>
    </source>
</evidence>
<evidence type="ECO:0000259" key="3">
    <source>
        <dbReference type="SMART" id="SM00646"/>
    </source>
</evidence>
<dbReference type="EMBL" id="FRAE01000093">
    <property type="protein sequence ID" value="SHK55546.1"/>
    <property type="molecule type" value="Genomic_DNA"/>
</dbReference>
<reference evidence="5" key="1">
    <citation type="submission" date="2016-11" db="EMBL/GenBank/DDBJ databases">
        <authorList>
            <person name="Varghese N."/>
            <person name="Submissions S."/>
        </authorList>
    </citation>
    <scope>NUCLEOTIDE SEQUENCE [LARGE SCALE GENOMIC DNA]</scope>
    <source>
        <strain evidence="5">DSM 15518</strain>
    </source>
</reference>
<dbReference type="CDD" id="cd02696">
    <property type="entry name" value="MurNAc-LAA"/>
    <property type="match status" value="1"/>
</dbReference>
<feature type="domain" description="MurNAc-LAA" evidence="3">
    <location>
        <begin position="117"/>
        <end position="229"/>
    </location>
</feature>
<gene>
    <name evidence="4" type="ORF">SAMN02744037_02587</name>
</gene>
<dbReference type="GO" id="GO:0030288">
    <property type="term" value="C:outer membrane-bounded periplasmic space"/>
    <property type="evidence" value="ECO:0007669"/>
    <property type="project" value="TreeGrafter"/>
</dbReference>
<name>A0A1M6TFE4_9FIRM</name>
<feature type="transmembrane region" description="Helical" evidence="2">
    <location>
        <begin position="9"/>
        <end position="26"/>
    </location>
</feature>
<proteinExistence type="predicted"/>
<dbReference type="GO" id="GO:0008745">
    <property type="term" value="F:N-acetylmuramoyl-L-alanine amidase activity"/>
    <property type="evidence" value="ECO:0007669"/>
    <property type="project" value="InterPro"/>
</dbReference>
<dbReference type="GO" id="GO:0009253">
    <property type="term" value="P:peptidoglycan catabolic process"/>
    <property type="evidence" value="ECO:0007669"/>
    <property type="project" value="InterPro"/>
</dbReference>
<dbReference type="Proteomes" id="UP000242497">
    <property type="component" value="Unassembled WGS sequence"/>
</dbReference>
<dbReference type="PANTHER" id="PTHR30404:SF0">
    <property type="entry name" value="N-ACETYLMURAMOYL-L-ALANINE AMIDASE AMIC"/>
    <property type="match status" value="1"/>
</dbReference>
<dbReference type="Pfam" id="PF01520">
    <property type="entry name" value="Amidase_3"/>
    <property type="match status" value="1"/>
</dbReference>
<dbReference type="NCBIfam" id="TIGR02883">
    <property type="entry name" value="spore_cwlD"/>
    <property type="match status" value="1"/>
</dbReference>
<evidence type="ECO:0000256" key="2">
    <source>
        <dbReference type="SAM" id="Phobius"/>
    </source>
</evidence>
<dbReference type="STRING" id="1123349.SAMN02744037_02587"/>
<protein>
    <submittedName>
        <fullName evidence="4">N-acetylmuramoyl-L-alanine amidase</fullName>
    </submittedName>
</protein>
<keyword evidence="2" id="KW-1133">Transmembrane helix</keyword>
<keyword evidence="5" id="KW-1185">Reference proteome</keyword>
<dbReference type="InterPro" id="IPR014234">
    <property type="entry name" value="Spore_CwlD"/>
</dbReference>
<organism evidence="4 5">
    <name type="scientific">Tepidibacter formicigenes DSM 15518</name>
    <dbReference type="NCBI Taxonomy" id="1123349"/>
    <lineage>
        <taxon>Bacteria</taxon>
        <taxon>Bacillati</taxon>
        <taxon>Bacillota</taxon>
        <taxon>Clostridia</taxon>
        <taxon>Peptostreptococcales</taxon>
        <taxon>Peptostreptococcaceae</taxon>
        <taxon>Tepidibacter</taxon>
    </lineage>
</organism>
<dbReference type="PANTHER" id="PTHR30404">
    <property type="entry name" value="N-ACETYLMURAMOYL-L-ALANINE AMIDASE"/>
    <property type="match status" value="1"/>
</dbReference>
<accession>A0A1M6TFE4</accession>
<keyword evidence="2" id="KW-0472">Membrane</keyword>
<keyword evidence="2" id="KW-0812">Transmembrane</keyword>
<dbReference type="Gene3D" id="3.40.630.40">
    <property type="entry name" value="Zn-dependent exopeptidases"/>
    <property type="match status" value="1"/>
</dbReference>
<dbReference type="AlphaFoldDB" id="A0A1M6TFE4"/>
<sequence>MIIFLKKKYLYMFVFFIILLGIIVLINHNTSKTTINMPVTNKVIILDAGHGGIDPGALGKTALEKDINLKIALKLRSFLEESGALVLLTREKDESLYIKENNKTIRQKYNENLRNRKKIIKESKADIFVSIHMNSFPNGKYYGAQTLYPKNDEEGKKLAILIQEELKRVLDKNNNRQSKGRDNLYLLKGNDIPSVLIECGFLSNLKEEDLLKTEDYQNKIAWAIYIGIQKYFNSVD</sequence>
<dbReference type="InterPro" id="IPR050695">
    <property type="entry name" value="N-acetylmuramoyl_amidase_3"/>
</dbReference>
<evidence type="ECO:0000313" key="5">
    <source>
        <dbReference type="Proteomes" id="UP000242497"/>
    </source>
</evidence>
<dbReference type="SUPFAM" id="SSF53187">
    <property type="entry name" value="Zn-dependent exopeptidases"/>
    <property type="match status" value="1"/>
</dbReference>
<dbReference type="RefSeq" id="WP_242939124.1">
    <property type="nucleotide sequence ID" value="NZ_FRAE01000093.1"/>
</dbReference>
<dbReference type="SMART" id="SM00646">
    <property type="entry name" value="Ami_3"/>
    <property type="match status" value="1"/>
</dbReference>
<keyword evidence="1" id="KW-0378">Hydrolase</keyword>
<dbReference type="InterPro" id="IPR002508">
    <property type="entry name" value="MurNAc-LAA_cat"/>
</dbReference>